<dbReference type="InterPro" id="IPR001638">
    <property type="entry name" value="Solute-binding_3/MltF_N"/>
</dbReference>
<dbReference type="SMART" id="SM00079">
    <property type="entry name" value="PBPe"/>
    <property type="match status" value="1"/>
</dbReference>
<name>A0A4D7CYV2_9ENTE</name>
<accession>A0A4D7CYV2</accession>
<dbReference type="AlphaFoldDB" id="A0A4D7CYV2"/>
<evidence type="ECO:0000256" key="4">
    <source>
        <dbReference type="RuleBase" id="RU003744"/>
    </source>
</evidence>
<dbReference type="OrthoDB" id="9775197at2"/>
<dbReference type="InterPro" id="IPR018313">
    <property type="entry name" value="SBP_3_CS"/>
</dbReference>
<evidence type="ECO:0000256" key="3">
    <source>
        <dbReference type="ARBA" id="ARBA00022729"/>
    </source>
</evidence>
<dbReference type="PROSITE" id="PS01039">
    <property type="entry name" value="SBP_BACTERIAL_3"/>
    <property type="match status" value="1"/>
</dbReference>
<dbReference type="KEGG" id="vao:FA707_07550"/>
<dbReference type="SMART" id="SM00062">
    <property type="entry name" value="PBPb"/>
    <property type="match status" value="1"/>
</dbReference>
<dbReference type="CDD" id="cd00996">
    <property type="entry name" value="PBP2_AatB_like"/>
    <property type="match status" value="1"/>
</dbReference>
<reference evidence="5 6" key="1">
    <citation type="submission" date="2019-04" db="EMBL/GenBank/DDBJ databases">
        <title>Vagococcus sp. nov., isolated from faeces of yaks (Bos grunniens).</title>
        <authorList>
            <person name="Ge Y."/>
        </authorList>
    </citation>
    <scope>NUCLEOTIDE SEQUENCE [LARGE SCALE GENOMIC DNA]</scope>
    <source>
        <strain evidence="5 6">MN-17</strain>
    </source>
</reference>
<evidence type="ECO:0000313" key="5">
    <source>
        <dbReference type="EMBL" id="QCI86826.1"/>
    </source>
</evidence>
<sequence length="273" mass="30520">MKAAVSVLLGACLIGLGVSLTACNAQKEEERTFVDYQERGKLVVGLDDSFVPMGFRDDKGELTGFDIELADKVGEELGLSVEFQPIDWSMKETELKNGTIDAIWNGYTITSERQAQVTFSQTYLKNDQVVVTLKKNKMRTPNDLDGKVVGLQEGSSGEDAFNNNPELLKDFVKDQEAISYPAYTEAFMDLEAGRIDGLLIDKIFADYYLAQKTNKDDFKMLATEFPEEDYAIGFRKGETDLADKVNEAINNLIENGQAKTISEKWFGEDRLVK</sequence>
<dbReference type="RefSeq" id="WP_136953648.1">
    <property type="nucleotide sequence ID" value="NZ_CP039712.1"/>
</dbReference>
<protein>
    <submittedName>
        <fullName evidence="5">Amino acid ABC transporter substrate-binding protein</fullName>
    </submittedName>
</protein>
<dbReference type="Proteomes" id="UP000298615">
    <property type="component" value="Chromosome"/>
</dbReference>
<organism evidence="5 6">
    <name type="scientific">Vagococcus zengguangii</name>
    <dbReference type="NCBI Taxonomy" id="2571750"/>
    <lineage>
        <taxon>Bacteria</taxon>
        <taxon>Bacillati</taxon>
        <taxon>Bacillota</taxon>
        <taxon>Bacilli</taxon>
        <taxon>Lactobacillales</taxon>
        <taxon>Enterococcaceae</taxon>
        <taxon>Vagococcus</taxon>
    </lineage>
</organism>
<comment type="similarity">
    <text evidence="2 4">Belongs to the bacterial solute-binding protein 3 family.</text>
</comment>
<dbReference type="InterPro" id="IPR001320">
    <property type="entry name" value="Iontro_rcpt_C"/>
</dbReference>
<evidence type="ECO:0000256" key="2">
    <source>
        <dbReference type="ARBA" id="ARBA00010333"/>
    </source>
</evidence>
<keyword evidence="3" id="KW-0732">Signal</keyword>
<dbReference type="Gene3D" id="3.40.190.10">
    <property type="entry name" value="Periplasmic binding protein-like II"/>
    <property type="match status" value="2"/>
</dbReference>
<dbReference type="PROSITE" id="PS51257">
    <property type="entry name" value="PROKAR_LIPOPROTEIN"/>
    <property type="match status" value="1"/>
</dbReference>
<keyword evidence="6" id="KW-1185">Reference proteome</keyword>
<comment type="subcellular location">
    <subcellularLocation>
        <location evidence="1">Cell envelope</location>
    </subcellularLocation>
</comment>
<dbReference type="GO" id="GO:0016020">
    <property type="term" value="C:membrane"/>
    <property type="evidence" value="ECO:0007669"/>
    <property type="project" value="InterPro"/>
</dbReference>
<dbReference type="GO" id="GO:0030313">
    <property type="term" value="C:cell envelope"/>
    <property type="evidence" value="ECO:0007669"/>
    <property type="project" value="UniProtKB-SubCell"/>
</dbReference>
<gene>
    <name evidence="5" type="ORF">FA707_07550</name>
</gene>
<dbReference type="PANTHER" id="PTHR35936:SF34">
    <property type="entry name" value="ABC TRANSPORTER EXTRACELLULAR-BINDING PROTEIN YCKB-RELATED"/>
    <property type="match status" value="1"/>
</dbReference>
<dbReference type="SUPFAM" id="SSF53850">
    <property type="entry name" value="Periplasmic binding protein-like II"/>
    <property type="match status" value="1"/>
</dbReference>
<dbReference type="PANTHER" id="PTHR35936">
    <property type="entry name" value="MEMBRANE-BOUND LYTIC MUREIN TRANSGLYCOSYLASE F"/>
    <property type="match status" value="1"/>
</dbReference>
<dbReference type="GO" id="GO:0015276">
    <property type="term" value="F:ligand-gated monoatomic ion channel activity"/>
    <property type="evidence" value="ECO:0007669"/>
    <property type="project" value="InterPro"/>
</dbReference>
<proteinExistence type="inferred from homology"/>
<evidence type="ECO:0000256" key="1">
    <source>
        <dbReference type="ARBA" id="ARBA00004196"/>
    </source>
</evidence>
<dbReference type="Pfam" id="PF00497">
    <property type="entry name" value="SBP_bac_3"/>
    <property type="match status" value="1"/>
</dbReference>
<evidence type="ECO:0000313" key="6">
    <source>
        <dbReference type="Proteomes" id="UP000298615"/>
    </source>
</evidence>
<dbReference type="EMBL" id="CP039712">
    <property type="protein sequence ID" value="QCI86826.1"/>
    <property type="molecule type" value="Genomic_DNA"/>
</dbReference>